<reference evidence="4 5" key="1">
    <citation type="submission" date="2018-04" db="EMBL/GenBank/DDBJ databases">
        <authorList>
            <person name="Vogel A."/>
        </authorList>
    </citation>
    <scope>NUCLEOTIDE SEQUENCE [LARGE SCALE GENOMIC DNA]</scope>
</reference>
<keyword evidence="2" id="KW-0472">Membrane</keyword>
<organism evidence="4 5">
    <name type="scientific">Cuscuta campestris</name>
    <dbReference type="NCBI Taxonomy" id="132261"/>
    <lineage>
        <taxon>Eukaryota</taxon>
        <taxon>Viridiplantae</taxon>
        <taxon>Streptophyta</taxon>
        <taxon>Embryophyta</taxon>
        <taxon>Tracheophyta</taxon>
        <taxon>Spermatophyta</taxon>
        <taxon>Magnoliopsida</taxon>
        <taxon>eudicotyledons</taxon>
        <taxon>Gunneridae</taxon>
        <taxon>Pentapetalae</taxon>
        <taxon>asterids</taxon>
        <taxon>lamiids</taxon>
        <taxon>Solanales</taxon>
        <taxon>Convolvulaceae</taxon>
        <taxon>Cuscuteae</taxon>
        <taxon>Cuscuta</taxon>
        <taxon>Cuscuta subgen. Grammica</taxon>
        <taxon>Cuscuta sect. Cleistogrammica</taxon>
    </lineage>
</organism>
<evidence type="ECO:0000313" key="4">
    <source>
        <dbReference type="EMBL" id="VFQ98093.1"/>
    </source>
</evidence>
<keyword evidence="2" id="KW-1133">Transmembrane helix</keyword>
<evidence type="ECO:0000256" key="3">
    <source>
        <dbReference type="SAM" id="SignalP"/>
    </source>
</evidence>
<keyword evidence="3" id="KW-0732">Signal</keyword>
<dbReference type="PANTHER" id="PTHR36721:SF15">
    <property type="entry name" value="EN_SPM-LIKE TRANSPOSON PROTEIN"/>
    <property type="match status" value="1"/>
</dbReference>
<feature type="signal peptide" evidence="3">
    <location>
        <begin position="1"/>
        <end position="25"/>
    </location>
</feature>
<name>A0A484NAW1_9ASTE</name>
<proteinExistence type="predicted"/>
<feature type="compositionally biased region" description="Low complexity" evidence="1">
    <location>
        <begin position="83"/>
        <end position="98"/>
    </location>
</feature>
<evidence type="ECO:0000256" key="1">
    <source>
        <dbReference type="SAM" id="MobiDB-lite"/>
    </source>
</evidence>
<feature type="compositionally biased region" description="Pro residues" evidence="1">
    <location>
        <begin position="64"/>
        <end position="74"/>
    </location>
</feature>
<protein>
    <submittedName>
        <fullName evidence="4">Uncharacterized protein</fullName>
    </submittedName>
</protein>
<dbReference type="AlphaFoldDB" id="A0A484NAW1"/>
<dbReference type="EMBL" id="OOIL02006568">
    <property type="protein sequence ID" value="VFQ98093.1"/>
    <property type="molecule type" value="Genomic_DNA"/>
</dbReference>
<evidence type="ECO:0000313" key="5">
    <source>
        <dbReference type="Proteomes" id="UP000595140"/>
    </source>
</evidence>
<feature type="chain" id="PRO_5019847822" evidence="3">
    <location>
        <begin position="26"/>
        <end position="158"/>
    </location>
</feature>
<sequence length="158" mass="16051">MAARAVLPIFSLALVLLFSANFVRSDVDSSEFWPVDSVSATPAVALPPESLSPPAEIADGSITIPPPDLAPPSPYSANADPLSIPFSPSMSPAPAAGAQIASDATNESGQSSSEGGMSGGKKAGIAAGVISGVFVAGLAGKIYKKRQDNIRRAHFGFR</sequence>
<accession>A0A484NAW1</accession>
<feature type="region of interest" description="Disordered" evidence="1">
    <location>
        <begin position="55"/>
        <end position="120"/>
    </location>
</feature>
<feature type="transmembrane region" description="Helical" evidence="2">
    <location>
        <begin position="123"/>
        <end position="143"/>
    </location>
</feature>
<dbReference type="PANTHER" id="PTHR36721">
    <property type="entry name" value="PROLINE-RICH FAMILY PROTEIN"/>
    <property type="match status" value="1"/>
</dbReference>
<dbReference type="Proteomes" id="UP000595140">
    <property type="component" value="Unassembled WGS sequence"/>
</dbReference>
<keyword evidence="2" id="KW-0812">Transmembrane</keyword>
<keyword evidence="5" id="KW-1185">Reference proteome</keyword>
<evidence type="ECO:0000256" key="2">
    <source>
        <dbReference type="SAM" id="Phobius"/>
    </source>
</evidence>
<gene>
    <name evidence="4" type="ORF">CCAM_LOCUS39869</name>
</gene>